<dbReference type="SMART" id="SM00674">
    <property type="entry name" value="CENPB"/>
    <property type="match status" value="1"/>
</dbReference>
<evidence type="ECO:0000256" key="1">
    <source>
        <dbReference type="ARBA" id="ARBA00004123"/>
    </source>
</evidence>
<gene>
    <name evidence="6" type="ORF">CHGG_08384</name>
</gene>
<accession>Q2GUH0</accession>
<evidence type="ECO:0000259" key="5">
    <source>
        <dbReference type="PROSITE" id="PS51253"/>
    </source>
</evidence>
<name>Q2GUH0_CHAGB</name>
<dbReference type="Pfam" id="PF03221">
    <property type="entry name" value="HTH_Tnp_Tc5"/>
    <property type="match status" value="1"/>
</dbReference>
<dbReference type="eggNOG" id="KOG3105">
    <property type="taxonomic scope" value="Eukaryota"/>
</dbReference>
<evidence type="ECO:0000313" key="7">
    <source>
        <dbReference type="Proteomes" id="UP000001056"/>
    </source>
</evidence>
<dbReference type="Pfam" id="PF05225">
    <property type="entry name" value="HTH_psq"/>
    <property type="match status" value="1"/>
</dbReference>
<evidence type="ECO:0000256" key="3">
    <source>
        <dbReference type="ARBA" id="ARBA00023242"/>
    </source>
</evidence>
<comment type="subcellular location">
    <subcellularLocation>
        <location evidence="1">Nucleus</location>
    </subcellularLocation>
</comment>
<dbReference type="Gene3D" id="1.10.10.60">
    <property type="entry name" value="Homeodomain-like"/>
    <property type="match status" value="1"/>
</dbReference>
<evidence type="ECO:0000313" key="6">
    <source>
        <dbReference type="EMBL" id="EAQ84370.1"/>
    </source>
</evidence>
<organism evidence="6 7">
    <name type="scientific">Chaetomium globosum (strain ATCC 6205 / CBS 148.51 / DSM 1962 / NBRC 6347 / NRRL 1970)</name>
    <name type="common">Soil fungus</name>
    <dbReference type="NCBI Taxonomy" id="306901"/>
    <lineage>
        <taxon>Eukaryota</taxon>
        <taxon>Fungi</taxon>
        <taxon>Dikarya</taxon>
        <taxon>Ascomycota</taxon>
        <taxon>Pezizomycotina</taxon>
        <taxon>Sordariomycetes</taxon>
        <taxon>Sordariomycetidae</taxon>
        <taxon>Sordariales</taxon>
        <taxon>Chaetomiaceae</taxon>
        <taxon>Chaetomium</taxon>
    </lineage>
</organism>
<dbReference type="VEuPathDB" id="FungiDB:CHGG_08384"/>
<keyword evidence="2" id="KW-0238">DNA-binding</keyword>
<sequence>MVIAGSVTVEGHASANATIAISRYGLEITGGVADVVLDGDIVLKSSSFEIFVGREDVTPLAEPGTSFRFAIQGAVSVAGSDITASMFLDRDDSGNFLWTVVAGFKGGFKLTTMASELAERSWIYHSVTGLTLATVCSATSSSFELAVRLATSRQMSMKSGTVFSGPKPGTPARLDGIDSGIESAQKAVHDAQTQVDTAEAAYEAKLSAATNALSVEMGDAREIKMLLDKTATEAQEALDAFVPTAQENLQAARDVSVQKIQEAQQAVQDAQATAGRDIDSHLQHLKKAKDDMNKQFEDAISNVQSAQRGVDSLQGQVNDAQRSLDDAQQALDNASWWEKIPKLSAPHPTTSTSDALHYAIVPGKMPKPLQHEDRIQLALEALRSGQIKIIRKAADAFGVPKSTLHRRVKGGGTRQEAQVKNRKLRPTEEAALIQWIESLDDRGMSPTIGYIRQMADLLLRERGGFTLLDASLTSTPVPAMTVGENWVQRLLHRHPHLETKYSRKYDYQRALCEDPEKISAWFARVQRTINEYGVLDSDIYNFDETGFQMGVASTSKVVTRSDRRNRPVVIQPGNREWTTVIECINASGWSVDPMIIFEGKVHISSWYDGSVLPKTWRIGVSDNGWTTDELTFEWLREVFEPQLENGLLVDIGFSFSMVMEAIRRLHSTNSVLSIGSLQSVCLRTRRTTSSPLTLAVSLCLSGRTATLSKRR</sequence>
<dbReference type="PROSITE" id="PS51253">
    <property type="entry name" value="HTH_CENPB"/>
    <property type="match status" value="1"/>
</dbReference>
<dbReference type="InParanoid" id="Q2GUH0"/>
<dbReference type="OrthoDB" id="5231586at2759"/>
<dbReference type="STRING" id="306901.Q2GUH0"/>
<dbReference type="InterPro" id="IPR006600">
    <property type="entry name" value="HTH_CenpB_DNA-bd_dom"/>
</dbReference>
<dbReference type="SUPFAM" id="SSF46689">
    <property type="entry name" value="Homeodomain-like"/>
    <property type="match status" value="1"/>
</dbReference>
<dbReference type="Pfam" id="PF03184">
    <property type="entry name" value="DDE_1"/>
    <property type="match status" value="1"/>
</dbReference>
<dbReference type="InterPro" id="IPR004875">
    <property type="entry name" value="DDE_SF_endonuclease_dom"/>
</dbReference>
<reference evidence="7" key="1">
    <citation type="journal article" date="2015" name="Genome Announc.">
        <title>Draft genome sequence of the cellulolytic fungus Chaetomium globosum.</title>
        <authorList>
            <person name="Cuomo C.A."/>
            <person name="Untereiner W.A."/>
            <person name="Ma L.-J."/>
            <person name="Grabherr M."/>
            <person name="Birren B.W."/>
        </authorList>
    </citation>
    <scope>NUCLEOTIDE SEQUENCE [LARGE SCALE GENOMIC DNA]</scope>
    <source>
        <strain evidence="7">ATCC 6205 / CBS 148.51 / DSM 1962 / NBRC 6347 / NRRL 1970</strain>
    </source>
</reference>
<dbReference type="EMBL" id="CH408034">
    <property type="protein sequence ID" value="EAQ84370.1"/>
    <property type="molecule type" value="Genomic_DNA"/>
</dbReference>
<feature type="coiled-coil region" evidence="4">
    <location>
        <begin position="282"/>
        <end position="330"/>
    </location>
</feature>
<feature type="domain" description="HTH CENPB-type" evidence="5">
    <location>
        <begin position="416"/>
        <end position="500"/>
    </location>
</feature>
<dbReference type="PANTHER" id="PTHR19303:SF74">
    <property type="entry name" value="POGO TRANSPOSABLE ELEMENT WITH KRAB DOMAIN"/>
    <property type="match status" value="1"/>
</dbReference>
<dbReference type="InterPro" id="IPR050863">
    <property type="entry name" value="CenT-Element_Derived"/>
</dbReference>
<dbReference type="GO" id="GO:0005634">
    <property type="term" value="C:nucleus"/>
    <property type="evidence" value="ECO:0007669"/>
    <property type="project" value="UniProtKB-SubCell"/>
</dbReference>
<proteinExistence type="predicted"/>
<keyword evidence="3" id="KW-0539">Nucleus</keyword>
<dbReference type="InterPro" id="IPR009057">
    <property type="entry name" value="Homeodomain-like_sf"/>
</dbReference>
<dbReference type="GeneID" id="4394714"/>
<dbReference type="Proteomes" id="UP000001056">
    <property type="component" value="Unassembled WGS sequence"/>
</dbReference>
<keyword evidence="4" id="KW-0175">Coiled coil</keyword>
<keyword evidence="7" id="KW-1185">Reference proteome</keyword>
<dbReference type="GO" id="GO:0003677">
    <property type="term" value="F:DNA binding"/>
    <property type="evidence" value="ECO:0007669"/>
    <property type="project" value="UniProtKB-KW"/>
</dbReference>
<dbReference type="AlphaFoldDB" id="Q2GUH0"/>
<dbReference type="HOGENOM" id="CLU_388293_0_0_1"/>
<dbReference type="InterPro" id="IPR007889">
    <property type="entry name" value="HTH_Psq"/>
</dbReference>
<dbReference type="RefSeq" id="XP_001226311.1">
    <property type="nucleotide sequence ID" value="XM_001226310.1"/>
</dbReference>
<evidence type="ECO:0000256" key="2">
    <source>
        <dbReference type="ARBA" id="ARBA00023125"/>
    </source>
</evidence>
<evidence type="ECO:0000256" key="4">
    <source>
        <dbReference type="SAM" id="Coils"/>
    </source>
</evidence>
<dbReference type="PANTHER" id="PTHR19303">
    <property type="entry name" value="TRANSPOSON"/>
    <property type="match status" value="1"/>
</dbReference>
<protein>
    <recommendedName>
        <fullName evidence="5">HTH CENPB-type domain-containing protein</fullName>
    </recommendedName>
</protein>